<feature type="region of interest" description="Disordered" evidence="1">
    <location>
        <begin position="23"/>
        <end position="58"/>
    </location>
</feature>
<name>A0A151JS92_9HYME</name>
<sequence length="308" mass="35987">MDLEGKMESMAEWMEGKEEGLKTVIGGDFNGRTGREEGRIREEIEGEGEEERRSRDNRKNKGRAKLVEFIRVRGWSILNENIKGNEEGNWTYTGGRGDSVIDYVLVDKETREEIEYMEVGDAIDSDHHPLVVAWKEGRKKGKDKGNKGKGACRGVWDEEGRMVFRELLGGMEWREEKRMERMEETEQRIREDWWDRECREKGESEKGIKGVEESVMEGGSGSSCKEKGTRGDKELEEGKRRFGKDWKKRVWIFDRLIWAMASRQKLRVRAGKTAWAFEERLGNEVREGRYWEREEERNCRLCGSGVET</sequence>
<evidence type="ECO:0000313" key="2">
    <source>
        <dbReference type="EMBL" id="KYN30070.1"/>
    </source>
</evidence>
<keyword evidence="3" id="KW-1185">Reference proteome</keyword>
<accession>A0A151JS92</accession>
<evidence type="ECO:0000313" key="3">
    <source>
        <dbReference type="Proteomes" id="UP000078492"/>
    </source>
</evidence>
<protein>
    <recommendedName>
        <fullName evidence="4">Endonuclease/exonuclease/phosphatase domain-containing protein</fullName>
    </recommendedName>
</protein>
<organism evidence="2 3">
    <name type="scientific">Trachymyrmex cornetzi</name>
    <dbReference type="NCBI Taxonomy" id="471704"/>
    <lineage>
        <taxon>Eukaryota</taxon>
        <taxon>Metazoa</taxon>
        <taxon>Ecdysozoa</taxon>
        <taxon>Arthropoda</taxon>
        <taxon>Hexapoda</taxon>
        <taxon>Insecta</taxon>
        <taxon>Pterygota</taxon>
        <taxon>Neoptera</taxon>
        <taxon>Endopterygota</taxon>
        <taxon>Hymenoptera</taxon>
        <taxon>Apocrita</taxon>
        <taxon>Aculeata</taxon>
        <taxon>Formicoidea</taxon>
        <taxon>Formicidae</taxon>
        <taxon>Myrmicinae</taxon>
        <taxon>Trachymyrmex</taxon>
    </lineage>
</organism>
<feature type="compositionally biased region" description="Basic and acidic residues" evidence="1">
    <location>
        <begin position="33"/>
        <end position="43"/>
    </location>
</feature>
<dbReference type="STRING" id="471704.A0A151JS92"/>
<dbReference type="InterPro" id="IPR036691">
    <property type="entry name" value="Endo/exonu/phosph_ase_sf"/>
</dbReference>
<dbReference type="AlphaFoldDB" id="A0A151JS92"/>
<evidence type="ECO:0008006" key="4">
    <source>
        <dbReference type="Google" id="ProtNLM"/>
    </source>
</evidence>
<dbReference type="EMBL" id="KQ978574">
    <property type="protein sequence ID" value="KYN30070.1"/>
    <property type="molecule type" value="Genomic_DNA"/>
</dbReference>
<reference evidence="2 3" key="1">
    <citation type="submission" date="2015-09" db="EMBL/GenBank/DDBJ databases">
        <title>Trachymyrmex cornetzi WGS genome.</title>
        <authorList>
            <person name="Nygaard S."/>
            <person name="Hu H."/>
            <person name="Boomsma J."/>
            <person name="Zhang G."/>
        </authorList>
    </citation>
    <scope>NUCLEOTIDE SEQUENCE [LARGE SCALE GENOMIC DNA]</scope>
    <source>
        <strain evidence="2">Tcor2-1</strain>
        <tissue evidence="2">Whole body</tissue>
    </source>
</reference>
<evidence type="ECO:0000256" key="1">
    <source>
        <dbReference type="SAM" id="MobiDB-lite"/>
    </source>
</evidence>
<proteinExistence type="predicted"/>
<dbReference type="Proteomes" id="UP000078492">
    <property type="component" value="Unassembled WGS sequence"/>
</dbReference>
<gene>
    <name evidence="2" type="ORF">ALC57_00472</name>
</gene>
<dbReference type="SUPFAM" id="SSF56219">
    <property type="entry name" value="DNase I-like"/>
    <property type="match status" value="1"/>
</dbReference>
<dbReference type="Gene3D" id="3.60.10.10">
    <property type="entry name" value="Endonuclease/exonuclease/phosphatase"/>
    <property type="match status" value="1"/>
</dbReference>